<feature type="region of interest" description="Disordered" evidence="1">
    <location>
        <begin position="1"/>
        <end position="30"/>
    </location>
</feature>
<keyword evidence="3" id="KW-1185">Reference proteome</keyword>
<protein>
    <submittedName>
        <fullName evidence="2">Uncharacterized protein</fullName>
    </submittedName>
</protein>
<sequence>MSRNTDANKKAVKAKKAQKRKKVKDEEAERRARLKEINRIFNEKNKPENED</sequence>
<dbReference type="AlphaFoldDB" id="A0A1I4TPJ7"/>
<evidence type="ECO:0000256" key="1">
    <source>
        <dbReference type="SAM" id="MobiDB-lite"/>
    </source>
</evidence>
<name>A0A1I4TPJ7_9FLAO</name>
<dbReference type="RefSeq" id="WP_177190246.1">
    <property type="nucleotide sequence ID" value="NZ_FOUZ01000002.1"/>
</dbReference>
<organism evidence="2 3">
    <name type="scientific">Algoriella xinjiangensis</name>
    <dbReference type="NCBI Taxonomy" id="684065"/>
    <lineage>
        <taxon>Bacteria</taxon>
        <taxon>Pseudomonadati</taxon>
        <taxon>Bacteroidota</taxon>
        <taxon>Flavobacteriia</taxon>
        <taxon>Flavobacteriales</taxon>
        <taxon>Weeksellaceae</taxon>
        <taxon>Algoriella</taxon>
    </lineage>
</organism>
<dbReference type="Proteomes" id="UP000199149">
    <property type="component" value="Unassembled WGS sequence"/>
</dbReference>
<evidence type="ECO:0000313" key="3">
    <source>
        <dbReference type="Proteomes" id="UP000199149"/>
    </source>
</evidence>
<reference evidence="3" key="1">
    <citation type="submission" date="2016-10" db="EMBL/GenBank/DDBJ databases">
        <authorList>
            <person name="Varghese N."/>
            <person name="Submissions S."/>
        </authorList>
    </citation>
    <scope>NUCLEOTIDE SEQUENCE [LARGE SCALE GENOMIC DNA]</scope>
    <source>
        <strain evidence="3">XJ109</strain>
    </source>
</reference>
<evidence type="ECO:0000313" key="2">
    <source>
        <dbReference type="EMBL" id="SFM78585.1"/>
    </source>
</evidence>
<feature type="compositionally biased region" description="Basic residues" evidence="1">
    <location>
        <begin position="10"/>
        <end position="22"/>
    </location>
</feature>
<dbReference type="STRING" id="684065.SAMN05421738_102293"/>
<dbReference type="EMBL" id="FOUZ01000002">
    <property type="protein sequence ID" value="SFM78585.1"/>
    <property type="molecule type" value="Genomic_DNA"/>
</dbReference>
<proteinExistence type="predicted"/>
<accession>A0A1I4TPJ7</accession>
<gene>
    <name evidence="2" type="ORF">SAMN05421738_102293</name>
</gene>